<dbReference type="Gene3D" id="3.30.300.30">
    <property type="match status" value="1"/>
</dbReference>
<sequence>MLRTTASDRWHRQQLSRDSLRAWQLERLNKLLVDVISHNRFYLDKLGKLVHPLTSLDQLSEMPFTYKDELVTAPAQGEFAANLTYPLERYVRYHHTSGTRGRPMPVLDTADDWQWWIETWQYVLDAAEVRTEDRAALAFSFGPFIGFWSAYDAAVARGLMVIPTGGMNSRSRLEMIRSTQATVLFCTPSYALHLAEVAHENQIDPRALHVRKVIVAGEPGGSVPATRERIEQAWNATLIDHAGASEVGPWGFSRDDRGLHIVESEFIAEFFSVATGEPATDGELSELVLTSLGRRGSPLIRYRTGDLVRPQFNASGDCRFVLLEGGVLGRADNMLVVRGVNVFPSSIEHILRGFPEVVEFRVTATKAGAMDALAVEVEDRLAQPERIAREMQLRLGLKIDVQLVALGTLPRFEGKGQRFIDRRSKPAPVTAG</sequence>
<dbReference type="GO" id="GO:0047475">
    <property type="term" value="F:phenylacetate-CoA ligase activity"/>
    <property type="evidence" value="ECO:0007669"/>
    <property type="project" value="UniProtKB-EC"/>
</dbReference>
<feature type="domain" description="AMP-dependent synthetase/ligase" evidence="1">
    <location>
        <begin position="95"/>
        <end position="253"/>
    </location>
</feature>
<name>A0A517YB86_9BACT</name>
<dbReference type="EMBL" id="CP036274">
    <property type="protein sequence ID" value="QDU27510.1"/>
    <property type="molecule type" value="Genomic_DNA"/>
</dbReference>
<dbReference type="KEGG" id="aagg:ETAA8_25980"/>
<dbReference type="Gene3D" id="3.40.50.12780">
    <property type="entry name" value="N-terminal domain of ligase-like"/>
    <property type="match status" value="1"/>
</dbReference>
<accession>A0A517YB86</accession>
<dbReference type="RefSeq" id="WP_145088389.1">
    <property type="nucleotide sequence ID" value="NZ_CP036274.1"/>
</dbReference>
<evidence type="ECO:0000259" key="2">
    <source>
        <dbReference type="Pfam" id="PF14535"/>
    </source>
</evidence>
<gene>
    <name evidence="3" type="primary">paaK</name>
    <name evidence="3" type="ORF">ETAA8_25980</name>
</gene>
<keyword evidence="4" id="KW-1185">Reference proteome</keyword>
<evidence type="ECO:0000313" key="3">
    <source>
        <dbReference type="EMBL" id="QDU27510.1"/>
    </source>
</evidence>
<dbReference type="PANTHER" id="PTHR43845:SF1">
    <property type="entry name" value="BLR5969 PROTEIN"/>
    <property type="match status" value="1"/>
</dbReference>
<keyword evidence="3" id="KW-0436">Ligase</keyword>
<dbReference type="EC" id="6.2.1.30" evidence="3"/>
<dbReference type="InterPro" id="IPR042099">
    <property type="entry name" value="ANL_N_sf"/>
</dbReference>
<proteinExistence type="predicted"/>
<organism evidence="3 4">
    <name type="scientific">Anatilimnocola aggregata</name>
    <dbReference type="NCBI Taxonomy" id="2528021"/>
    <lineage>
        <taxon>Bacteria</taxon>
        <taxon>Pseudomonadati</taxon>
        <taxon>Planctomycetota</taxon>
        <taxon>Planctomycetia</taxon>
        <taxon>Pirellulales</taxon>
        <taxon>Pirellulaceae</taxon>
        <taxon>Anatilimnocola</taxon>
    </lineage>
</organism>
<dbReference type="Pfam" id="PF14535">
    <property type="entry name" value="AMP-binding_C_2"/>
    <property type="match status" value="1"/>
</dbReference>
<evidence type="ECO:0000259" key="1">
    <source>
        <dbReference type="Pfam" id="PF00501"/>
    </source>
</evidence>
<dbReference type="PANTHER" id="PTHR43845">
    <property type="entry name" value="BLR5969 PROTEIN"/>
    <property type="match status" value="1"/>
</dbReference>
<evidence type="ECO:0000313" key="4">
    <source>
        <dbReference type="Proteomes" id="UP000315017"/>
    </source>
</evidence>
<feature type="domain" description="AMP-dependent ligase C-terminal" evidence="2">
    <location>
        <begin position="339"/>
        <end position="423"/>
    </location>
</feature>
<dbReference type="OrthoDB" id="580775at2"/>
<protein>
    <submittedName>
        <fullName evidence="3">Phenylacetate-coenzyme A ligase</fullName>
        <ecNumber evidence="3">6.2.1.30</ecNumber>
    </submittedName>
</protein>
<dbReference type="InterPro" id="IPR045851">
    <property type="entry name" value="AMP-bd_C_sf"/>
</dbReference>
<dbReference type="AlphaFoldDB" id="A0A517YB86"/>
<dbReference type="Proteomes" id="UP000315017">
    <property type="component" value="Chromosome"/>
</dbReference>
<dbReference type="InterPro" id="IPR028154">
    <property type="entry name" value="AMP-dep_Lig_C"/>
</dbReference>
<reference evidence="3 4" key="1">
    <citation type="submission" date="2019-02" db="EMBL/GenBank/DDBJ databases">
        <title>Deep-cultivation of Planctomycetes and their phenomic and genomic characterization uncovers novel biology.</title>
        <authorList>
            <person name="Wiegand S."/>
            <person name="Jogler M."/>
            <person name="Boedeker C."/>
            <person name="Pinto D."/>
            <person name="Vollmers J."/>
            <person name="Rivas-Marin E."/>
            <person name="Kohn T."/>
            <person name="Peeters S.H."/>
            <person name="Heuer A."/>
            <person name="Rast P."/>
            <person name="Oberbeckmann S."/>
            <person name="Bunk B."/>
            <person name="Jeske O."/>
            <person name="Meyerdierks A."/>
            <person name="Storesund J.E."/>
            <person name="Kallscheuer N."/>
            <person name="Luecker S."/>
            <person name="Lage O.M."/>
            <person name="Pohl T."/>
            <person name="Merkel B.J."/>
            <person name="Hornburger P."/>
            <person name="Mueller R.-W."/>
            <person name="Bruemmer F."/>
            <person name="Labrenz M."/>
            <person name="Spormann A.M."/>
            <person name="Op den Camp H."/>
            <person name="Overmann J."/>
            <person name="Amann R."/>
            <person name="Jetten M.S.M."/>
            <person name="Mascher T."/>
            <person name="Medema M.H."/>
            <person name="Devos D.P."/>
            <person name="Kaster A.-K."/>
            <person name="Ovreas L."/>
            <person name="Rohde M."/>
            <person name="Galperin M.Y."/>
            <person name="Jogler C."/>
        </authorList>
    </citation>
    <scope>NUCLEOTIDE SEQUENCE [LARGE SCALE GENOMIC DNA]</scope>
    <source>
        <strain evidence="3 4">ETA_A8</strain>
    </source>
</reference>
<dbReference type="Pfam" id="PF00501">
    <property type="entry name" value="AMP-binding"/>
    <property type="match status" value="1"/>
</dbReference>
<dbReference type="InterPro" id="IPR000873">
    <property type="entry name" value="AMP-dep_synth/lig_dom"/>
</dbReference>
<dbReference type="SUPFAM" id="SSF56801">
    <property type="entry name" value="Acetyl-CoA synthetase-like"/>
    <property type="match status" value="1"/>
</dbReference>